<dbReference type="Pfam" id="PF01757">
    <property type="entry name" value="Acyl_transf_3"/>
    <property type="match status" value="1"/>
</dbReference>
<feature type="domain" description="Acyltransferase 3" evidence="2">
    <location>
        <begin position="15"/>
        <end position="326"/>
    </location>
</feature>
<dbReference type="OrthoDB" id="9814807at2"/>
<protein>
    <submittedName>
        <fullName evidence="3">Peptidoglycan/LPS O-acetylase OafA/YrhL</fullName>
    </submittedName>
</protein>
<feature type="transmembrane region" description="Helical" evidence="1">
    <location>
        <begin position="169"/>
        <end position="187"/>
    </location>
</feature>
<accession>A0A318K011</accession>
<feature type="transmembrane region" description="Helical" evidence="1">
    <location>
        <begin position="86"/>
        <end position="106"/>
    </location>
</feature>
<feature type="transmembrane region" description="Helical" evidence="1">
    <location>
        <begin position="126"/>
        <end position="148"/>
    </location>
</feature>
<keyword evidence="1" id="KW-1133">Transmembrane helix</keyword>
<dbReference type="GO" id="GO:0016747">
    <property type="term" value="F:acyltransferase activity, transferring groups other than amino-acyl groups"/>
    <property type="evidence" value="ECO:0007669"/>
    <property type="project" value="InterPro"/>
</dbReference>
<feature type="transmembrane region" description="Helical" evidence="1">
    <location>
        <begin position="268"/>
        <end position="289"/>
    </location>
</feature>
<evidence type="ECO:0000259" key="2">
    <source>
        <dbReference type="Pfam" id="PF01757"/>
    </source>
</evidence>
<sequence length="345" mass="38596">MLKPFAAYLSNKRFESLDGLRAISIIAVIWHHTAPASVHAILASIGAQGVQLFFAISGFLITSLLLRERERNGKIDLKAFYLRRSLRIFPLYYGTLALYIILVFLLERHTAVGQAFFQNLIYFATYTSNLFVALDGRVIFYFAWSLAAEEQFYLVWPPLLLLAGTARRASLILIVVITACIMSQLLGLQGLDVIQLPIVLGALLAIGMHHEKTFMWLYALLGQTWSAPLAFVALLLGLLSNVVPGFVSSILFAALVGSCVIREQHPLTGLLTFKPLAYLGTISYGMYMLHMLCKNLVSKLLNAFHVTDAGITVFLLTLLITTAVASVSFRYYESWFLGWKTRFER</sequence>
<dbReference type="AlphaFoldDB" id="A0A318K011"/>
<proteinExistence type="predicted"/>
<dbReference type="InterPro" id="IPR050879">
    <property type="entry name" value="Acyltransferase_3"/>
</dbReference>
<dbReference type="PANTHER" id="PTHR23028:SF53">
    <property type="entry name" value="ACYL_TRANSF_3 DOMAIN-CONTAINING PROTEIN"/>
    <property type="match status" value="1"/>
</dbReference>
<dbReference type="EMBL" id="QJKB01000001">
    <property type="protein sequence ID" value="PXX46634.1"/>
    <property type="molecule type" value="Genomic_DNA"/>
</dbReference>
<organism evidence="3 4">
    <name type="scientific">Undibacterium pigrum</name>
    <dbReference type="NCBI Taxonomy" id="401470"/>
    <lineage>
        <taxon>Bacteria</taxon>
        <taxon>Pseudomonadati</taxon>
        <taxon>Pseudomonadota</taxon>
        <taxon>Betaproteobacteria</taxon>
        <taxon>Burkholderiales</taxon>
        <taxon>Oxalobacteraceae</taxon>
        <taxon>Undibacterium</taxon>
    </lineage>
</organism>
<comment type="caution">
    <text evidence="3">The sequence shown here is derived from an EMBL/GenBank/DDBJ whole genome shotgun (WGS) entry which is preliminary data.</text>
</comment>
<evidence type="ECO:0000256" key="1">
    <source>
        <dbReference type="SAM" id="Phobius"/>
    </source>
</evidence>
<reference evidence="3 4" key="1">
    <citation type="submission" date="2018-05" db="EMBL/GenBank/DDBJ databases">
        <title>Genomic Encyclopedia of Type Strains, Phase IV (KMG-IV): sequencing the most valuable type-strain genomes for metagenomic binning, comparative biology and taxonomic classification.</title>
        <authorList>
            <person name="Goeker M."/>
        </authorList>
    </citation>
    <scope>NUCLEOTIDE SEQUENCE [LARGE SCALE GENOMIC DNA]</scope>
    <source>
        <strain evidence="3 4">DSM 19792</strain>
    </source>
</reference>
<gene>
    <name evidence="3" type="ORF">DFR42_101207</name>
</gene>
<dbReference type="PANTHER" id="PTHR23028">
    <property type="entry name" value="ACETYLTRANSFERASE"/>
    <property type="match status" value="1"/>
</dbReference>
<feature type="transmembrane region" description="Helical" evidence="1">
    <location>
        <begin position="242"/>
        <end position="261"/>
    </location>
</feature>
<evidence type="ECO:0000313" key="4">
    <source>
        <dbReference type="Proteomes" id="UP000247792"/>
    </source>
</evidence>
<feature type="transmembrane region" description="Helical" evidence="1">
    <location>
        <begin position="216"/>
        <end position="236"/>
    </location>
</feature>
<keyword evidence="1" id="KW-0812">Transmembrane</keyword>
<name>A0A318K011_9BURK</name>
<feature type="transmembrane region" description="Helical" evidence="1">
    <location>
        <begin position="48"/>
        <end position="66"/>
    </location>
</feature>
<feature type="transmembrane region" description="Helical" evidence="1">
    <location>
        <begin position="193"/>
        <end position="209"/>
    </location>
</feature>
<dbReference type="Proteomes" id="UP000247792">
    <property type="component" value="Unassembled WGS sequence"/>
</dbReference>
<dbReference type="RefSeq" id="WP_110253098.1">
    <property type="nucleotide sequence ID" value="NZ_QJKB01000001.1"/>
</dbReference>
<dbReference type="GO" id="GO:0016020">
    <property type="term" value="C:membrane"/>
    <property type="evidence" value="ECO:0007669"/>
    <property type="project" value="TreeGrafter"/>
</dbReference>
<keyword evidence="1" id="KW-0472">Membrane</keyword>
<feature type="transmembrane region" description="Helical" evidence="1">
    <location>
        <begin position="309"/>
        <end position="332"/>
    </location>
</feature>
<keyword evidence="4" id="KW-1185">Reference proteome</keyword>
<dbReference type="InterPro" id="IPR002656">
    <property type="entry name" value="Acyl_transf_3_dom"/>
</dbReference>
<dbReference type="GO" id="GO:0000271">
    <property type="term" value="P:polysaccharide biosynthetic process"/>
    <property type="evidence" value="ECO:0007669"/>
    <property type="project" value="TreeGrafter"/>
</dbReference>
<evidence type="ECO:0000313" key="3">
    <source>
        <dbReference type="EMBL" id="PXX46634.1"/>
    </source>
</evidence>